<comment type="caution">
    <text evidence="1">The sequence shown here is derived from an EMBL/GenBank/DDBJ whole genome shotgun (WGS) entry which is preliminary data.</text>
</comment>
<evidence type="ECO:0000313" key="2">
    <source>
        <dbReference type="Proteomes" id="UP000805614"/>
    </source>
</evidence>
<name>A0ABR7LK94_9ACTN</name>
<evidence type="ECO:0000313" key="1">
    <source>
        <dbReference type="EMBL" id="MBC6464803.1"/>
    </source>
</evidence>
<dbReference type="Pfam" id="PF13692">
    <property type="entry name" value="Glyco_trans_1_4"/>
    <property type="match status" value="1"/>
</dbReference>
<dbReference type="SUPFAM" id="SSF53756">
    <property type="entry name" value="UDP-Glycosyltransferase/glycogen phosphorylase"/>
    <property type="match status" value="1"/>
</dbReference>
<dbReference type="PANTHER" id="PTHR12526:SF600">
    <property type="entry name" value="GLYCOSYL TRANSFERASE GROUP 1"/>
    <property type="match status" value="1"/>
</dbReference>
<proteinExistence type="predicted"/>
<organism evidence="1 2">
    <name type="scientific">Actinomadura alba</name>
    <dbReference type="NCBI Taxonomy" id="406431"/>
    <lineage>
        <taxon>Bacteria</taxon>
        <taxon>Bacillati</taxon>
        <taxon>Actinomycetota</taxon>
        <taxon>Actinomycetes</taxon>
        <taxon>Streptosporangiales</taxon>
        <taxon>Thermomonosporaceae</taxon>
        <taxon>Actinomadura</taxon>
    </lineage>
</organism>
<sequence>MRVCVCTVVHHAEDARILHRQIQALLDAGETVTYLAPFSASGASPWPSLTGVDVPRARGLRRIAALWGAWRALGRHARDADVLLVHDPELLLVLPFLRRRPVTVWDVHEDTASALVSKPWLPRPLRTVLRPLVRAGEMLAERRLRLLLAEDGYRDRFRRDHPVVPNTTYVPTTPPPPPSADRVVYLGHLTDARGVGDLIETARLLEPEGITTELIGGADAQSAELLRDAHRTGLVQWHGYQSNGDALVMVQGALAGLSLLHDLPNYRHSVPTKVVEYMAHGIPVVTTPVPPAAAIVAEAGCGLVVPYKDPAAAAAAVLRLRDDPVMRTGMADRGHEAARRRFHWPHHGSVFVNQLREWAHQPSPREPLVDGHAVHKPT</sequence>
<dbReference type="EMBL" id="JABVEC010000002">
    <property type="protein sequence ID" value="MBC6464803.1"/>
    <property type="molecule type" value="Genomic_DNA"/>
</dbReference>
<dbReference type="Gene3D" id="3.40.50.2000">
    <property type="entry name" value="Glycogen Phosphorylase B"/>
    <property type="match status" value="2"/>
</dbReference>
<reference evidence="1 2" key="1">
    <citation type="submission" date="2020-06" db="EMBL/GenBank/DDBJ databases">
        <title>Actinomadura xiongansis sp. nov., isolated from soil of Baiyangdian.</title>
        <authorList>
            <person name="Zhang X."/>
        </authorList>
    </citation>
    <scope>NUCLEOTIDE SEQUENCE [LARGE SCALE GENOMIC DNA]</scope>
    <source>
        <strain evidence="1 2">HBUM206468</strain>
    </source>
</reference>
<dbReference type="PANTHER" id="PTHR12526">
    <property type="entry name" value="GLYCOSYLTRANSFERASE"/>
    <property type="match status" value="1"/>
</dbReference>
<dbReference type="Proteomes" id="UP000805614">
    <property type="component" value="Unassembled WGS sequence"/>
</dbReference>
<accession>A0ABR7LK94</accession>
<gene>
    <name evidence="1" type="ORF">HKK74_04725</name>
</gene>
<keyword evidence="2" id="KW-1185">Reference proteome</keyword>
<dbReference type="RefSeq" id="WP_187241781.1">
    <property type="nucleotide sequence ID" value="NZ_BAAAOK010000008.1"/>
</dbReference>
<protein>
    <submittedName>
        <fullName evidence="1">Glycosyltransferase</fullName>
    </submittedName>
</protein>